<dbReference type="AlphaFoldDB" id="A0A803KYP0"/>
<dbReference type="Gramene" id="AUR62004149-RA">
    <property type="protein sequence ID" value="AUR62004149-RA:cds"/>
    <property type="gene ID" value="AUR62004149"/>
</dbReference>
<accession>A0A803KYP0</accession>
<evidence type="ECO:0000313" key="4">
    <source>
        <dbReference type="Proteomes" id="UP000596660"/>
    </source>
</evidence>
<dbReference type="KEGG" id="cqi:110714165"/>
<gene>
    <name evidence="3" type="primary">LOC110714165</name>
</gene>
<dbReference type="OMA" id="KEYSTHE"/>
<evidence type="ECO:0000256" key="1">
    <source>
        <dbReference type="SAM" id="Coils"/>
    </source>
</evidence>
<feature type="coiled-coil region" evidence="1">
    <location>
        <begin position="155"/>
        <end position="257"/>
    </location>
</feature>
<keyword evidence="4" id="KW-1185">Reference proteome</keyword>
<feature type="compositionally biased region" description="Low complexity" evidence="2">
    <location>
        <begin position="1"/>
        <end position="12"/>
    </location>
</feature>
<dbReference type="EnsemblPlants" id="AUR62004149-RA">
    <property type="protein sequence ID" value="AUR62004149-RA:cds"/>
    <property type="gene ID" value="AUR62004149"/>
</dbReference>
<dbReference type="RefSeq" id="XP_021748330.1">
    <property type="nucleotide sequence ID" value="XM_021892638.1"/>
</dbReference>
<dbReference type="InterPro" id="IPR053284">
    <property type="entry name" value="RGS1-HXK1_interactor"/>
</dbReference>
<feature type="region of interest" description="Disordered" evidence="2">
    <location>
        <begin position="1"/>
        <end position="20"/>
    </location>
</feature>
<evidence type="ECO:0000256" key="2">
    <source>
        <dbReference type="SAM" id="MobiDB-lite"/>
    </source>
</evidence>
<proteinExistence type="predicted"/>
<sequence>MESEEGSSSSSSLPIQNPPLTSTEIYSVEKALKSLEQSNPWIQQAIQQAFLVQETVEQSFDSTIAATRSRLSQIRSTSSAHFHQTLESVKDLKAEYDAYEAKFVGKVKEGALVAASHPFIATGAVTGLGLLALPAPRRFLYYKTLRLFSTEEALISRADEKVKELKQSFERLKAATEKLEKRASQAEEEMKRGRTKLRNAGNQIRKAVNSADKIEKQARGLKDILADLPGRESSLFSSQIKNLVAEAKQERKVLTKEVTKISNYGISI</sequence>
<reference evidence="3" key="2">
    <citation type="submission" date="2021-03" db="UniProtKB">
        <authorList>
            <consortium name="EnsemblPlants"/>
        </authorList>
    </citation>
    <scope>IDENTIFICATION</scope>
</reference>
<keyword evidence="1" id="KW-0175">Coiled coil</keyword>
<dbReference type="PANTHER" id="PTHR34554:SF1">
    <property type="entry name" value="ALANINE-TRNA LIGASE"/>
    <property type="match status" value="1"/>
</dbReference>
<dbReference type="Proteomes" id="UP000596660">
    <property type="component" value="Unplaced"/>
</dbReference>
<reference evidence="3" key="1">
    <citation type="journal article" date="2017" name="Nature">
        <title>The genome of Chenopodium quinoa.</title>
        <authorList>
            <person name="Jarvis D.E."/>
            <person name="Ho Y.S."/>
            <person name="Lightfoot D.J."/>
            <person name="Schmoeckel S.M."/>
            <person name="Li B."/>
            <person name="Borm T.J.A."/>
            <person name="Ohyanagi H."/>
            <person name="Mineta K."/>
            <person name="Michell C.T."/>
            <person name="Saber N."/>
            <person name="Kharbatia N.M."/>
            <person name="Rupper R.R."/>
            <person name="Sharp A.R."/>
            <person name="Dally N."/>
            <person name="Boughton B.A."/>
            <person name="Woo Y.H."/>
            <person name="Gao G."/>
            <person name="Schijlen E.G.W.M."/>
            <person name="Guo X."/>
            <person name="Momin A.A."/>
            <person name="Negrao S."/>
            <person name="Al-Babili S."/>
            <person name="Gehring C."/>
            <person name="Roessner U."/>
            <person name="Jung C."/>
            <person name="Murphy K."/>
            <person name="Arold S.T."/>
            <person name="Gojobori T."/>
            <person name="van der Linden C.G."/>
            <person name="van Loo E.N."/>
            <person name="Jellen E.N."/>
            <person name="Maughan P.J."/>
            <person name="Tester M."/>
        </authorList>
    </citation>
    <scope>NUCLEOTIDE SEQUENCE [LARGE SCALE GENOMIC DNA]</scope>
    <source>
        <strain evidence="3">cv. PI 614886</strain>
    </source>
</reference>
<protein>
    <submittedName>
        <fullName evidence="3">Uncharacterized protein</fullName>
    </submittedName>
</protein>
<dbReference type="PANTHER" id="PTHR34554">
    <property type="entry name" value="RGS1-HXK1-INTERACTING PROTEIN 1"/>
    <property type="match status" value="1"/>
</dbReference>
<evidence type="ECO:0000313" key="3">
    <source>
        <dbReference type="EnsemblPlants" id="AUR62004149-RA:cds"/>
    </source>
</evidence>
<name>A0A803KYP0_CHEQI</name>
<dbReference type="GeneID" id="110714165"/>
<organism evidence="3 4">
    <name type="scientific">Chenopodium quinoa</name>
    <name type="common">Quinoa</name>
    <dbReference type="NCBI Taxonomy" id="63459"/>
    <lineage>
        <taxon>Eukaryota</taxon>
        <taxon>Viridiplantae</taxon>
        <taxon>Streptophyta</taxon>
        <taxon>Embryophyta</taxon>
        <taxon>Tracheophyta</taxon>
        <taxon>Spermatophyta</taxon>
        <taxon>Magnoliopsida</taxon>
        <taxon>eudicotyledons</taxon>
        <taxon>Gunneridae</taxon>
        <taxon>Pentapetalae</taxon>
        <taxon>Caryophyllales</taxon>
        <taxon>Chenopodiaceae</taxon>
        <taxon>Chenopodioideae</taxon>
        <taxon>Atripliceae</taxon>
        <taxon>Chenopodium</taxon>
    </lineage>
</organism>
<dbReference type="SMR" id="A0A803KYP0"/>
<dbReference type="OrthoDB" id="1907298at2759"/>